<protein>
    <submittedName>
        <fullName evidence="2">Uncharacterized protein</fullName>
    </submittedName>
</protein>
<feature type="region of interest" description="Disordered" evidence="1">
    <location>
        <begin position="264"/>
        <end position="284"/>
    </location>
</feature>
<reference evidence="2 3" key="1">
    <citation type="submission" date="2014-04" db="EMBL/GenBank/DDBJ databases">
        <authorList>
            <consortium name="DOE Joint Genome Institute"/>
            <person name="Kuo A."/>
            <person name="Tarkka M."/>
            <person name="Buscot F."/>
            <person name="Kohler A."/>
            <person name="Nagy L.G."/>
            <person name="Floudas D."/>
            <person name="Copeland A."/>
            <person name="Barry K.W."/>
            <person name="Cichocki N."/>
            <person name="Veneault-Fourrey C."/>
            <person name="LaButti K."/>
            <person name="Lindquist E.A."/>
            <person name="Lipzen A."/>
            <person name="Lundell T."/>
            <person name="Morin E."/>
            <person name="Murat C."/>
            <person name="Sun H."/>
            <person name="Tunlid A."/>
            <person name="Henrissat B."/>
            <person name="Grigoriev I.V."/>
            <person name="Hibbett D.S."/>
            <person name="Martin F."/>
            <person name="Nordberg H.P."/>
            <person name="Cantor M.N."/>
            <person name="Hua S.X."/>
        </authorList>
    </citation>
    <scope>NUCLEOTIDE SEQUENCE [LARGE SCALE GENOMIC DNA]</scope>
    <source>
        <strain evidence="2 3">F 1598</strain>
    </source>
</reference>
<accession>A0A0C3B7F2</accession>
<gene>
    <name evidence="2" type="ORF">PILCRDRAFT_820528</name>
</gene>
<keyword evidence="3" id="KW-1185">Reference proteome</keyword>
<dbReference type="EMBL" id="KN832995">
    <property type="protein sequence ID" value="KIM82158.1"/>
    <property type="molecule type" value="Genomic_DNA"/>
</dbReference>
<name>A0A0C3B7F2_PILCF</name>
<evidence type="ECO:0000313" key="3">
    <source>
        <dbReference type="Proteomes" id="UP000054166"/>
    </source>
</evidence>
<reference evidence="3" key="2">
    <citation type="submission" date="2015-01" db="EMBL/GenBank/DDBJ databases">
        <title>Evolutionary Origins and Diversification of the Mycorrhizal Mutualists.</title>
        <authorList>
            <consortium name="DOE Joint Genome Institute"/>
            <consortium name="Mycorrhizal Genomics Consortium"/>
            <person name="Kohler A."/>
            <person name="Kuo A."/>
            <person name="Nagy L.G."/>
            <person name="Floudas D."/>
            <person name="Copeland A."/>
            <person name="Barry K.W."/>
            <person name="Cichocki N."/>
            <person name="Veneault-Fourrey C."/>
            <person name="LaButti K."/>
            <person name="Lindquist E.A."/>
            <person name="Lipzen A."/>
            <person name="Lundell T."/>
            <person name="Morin E."/>
            <person name="Murat C."/>
            <person name="Riley R."/>
            <person name="Ohm R."/>
            <person name="Sun H."/>
            <person name="Tunlid A."/>
            <person name="Henrissat B."/>
            <person name="Grigoriev I.V."/>
            <person name="Hibbett D.S."/>
            <person name="Martin F."/>
        </authorList>
    </citation>
    <scope>NUCLEOTIDE SEQUENCE [LARGE SCALE GENOMIC DNA]</scope>
    <source>
        <strain evidence="3">F 1598</strain>
    </source>
</reference>
<sequence>MTSWPDEHIPGWTDALAQVLQPPLTDSFVHNLPSNPRHTRHPPGNIWKAALAHFVLSDLSLGIYGVRRYVRLEYLGLSGIILYHLPAGRLPCRSITAEDEYDEESGILTVQAVFGDENDTADEGMDMDDLIDVIHGRLVYFPAYACTSFAIGQVMNAIVHSSRVEPKPLRHGFVVDSTWFKSFKDCNYAEHRASYPTVPAIDMSRYFKPFKTTLRTSTNSLPDPERNAAAGISSTYSSEANCQDAARIRADDVEGIEIGETFDTTVDSLGPETPPMTPHNLPSKFKTRSSLVSSDISGGQIIFPLSVNKLQDGSVLGSWDLFHTRSAVDSDGAQPLVSVSNRVGCDGFATVDKEVMASKGKENVSYLS</sequence>
<proteinExistence type="predicted"/>
<evidence type="ECO:0000256" key="1">
    <source>
        <dbReference type="SAM" id="MobiDB-lite"/>
    </source>
</evidence>
<dbReference type="Proteomes" id="UP000054166">
    <property type="component" value="Unassembled WGS sequence"/>
</dbReference>
<dbReference type="HOGENOM" id="CLU_752492_0_0_1"/>
<dbReference type="OrthoDB" id="3227568at2759"/>
<dbReference type="AlphaFoldDB" id="A0A0C3B7F2"/>
<organism evidence="2 3">
    <name type="scientific">Piloderma croceum (strain F 1598)</name>
    <dbReference type="NCBI Taxonomy" id="765440"/>
    <lineage>
        <taxon>Eukaryota</taxon>
        <taxon>Fungi</taxon>
        <taxon>Dikarya</taxon>
        <taxon>Basidiomycota</taxon>
        <taxon>Agaricomycotina</taxon>
        <taxon>Agaricomycetes</taxon>
        <taxon>Agaricomycetidae</taxon>
        <taxon>Atheliales</taxon>
        <taxon>Atheliaceae</taxon>
        <taxon>Piloderma</taxon>
    </lineage>
</organism>
<evidence type="ECO:0000313" key="2">
    <source>
        <dbReference type="EMBL" id="KIM82158.1"/>
    </source>
</evidence>
<dbReference type="InParanoid" id="A0A0C3B7F2"/>